<evidence type="ECO:0000256" key="3">
    <source>
        <dbReference type="PROSITE-ProRule" id="PRU00708"/>
    </source>
</evidence>
<dbReference type="Pfam" id="PF13041">
    <property type="entry name" value="PPR_2"/>
    <property type="match status" value="2"/>
</dbReference>
<evidence type="ECO:0000256" key="2">
    <source>
        <dbReference type="ARBA" id="ARBA00022737"/>
    </source>
</evidence>
<comment type="caution">
    <text evidence="4">The sequence shown here is derived from an EMBL/GenBank/DDBJ whole genome shotgun (WGS) entry which is preliminary data.</text>
</comment>
<evidence type="ECO:0000256" key="1">
    <source>
        <dbReference type="ARBA" id="ARBA00007626"/>
    </source>
</evidence>
<feature type="repeat" description="PPR" evidence="3">
    <location>
        <begin position="44"/>
        <end position="78"/>
    </location>
</feature>
<dbReference type="Proteomes" id="UP000554482">
    <property type="component" value="Unassembled WGS sequence"/>
</dbReference>
<name>A0A7J6WNS4_THATH</name>
<dbReference type="PANTHER" id="PTHR47938">
    <property type="entry name" value="RESPIRATORY COMPLEX I CHAPERONE (CIA84), PUTATIVE (AFU_ORTHOLOGUE AFUA_2G06020)-RELATED"/>
    <property type="match status" value="1"/>
</dbReference>
<dbReference type="PANTHER" id="PTHR47938:SF2">
    <property type="entry name" value="OS06G0184866 PROTEIN"/>
    <property type="match status" value="1"/>
</dbReference>
<proteinExistence type="inferred from homology"/>
<dbReference type="GO" id="GO:0003729">
    <property type="term" value="F:mRNA binding"/>
    <property type="evidence" value="ECO:0007669"/>
    <property type="project" value="TreeGrafter"/>
</dbReference>
<keyword evidence="2" id="KW-0677">Repeat</keyword>
<sequence length="166" mass="18952">MKASGVIPDTFALNLIIKAYSKCLDMDGAIRVFHEMGLYGCEPNGYSFSYIAKGLCEKGKVDQGLDYYKQMVGKGFVATSSTYMILICSLSMERRFEDAIHIMFDMLRHFKVPDLLTYKTLLEELCREGRGDDAFQLLEELRRKQGAMDDKTYNTLLDRLHFIGGE</sequence>
<feature type="repeat" description="PPR" evidence="3">
    <location>
        <begin position="9"/>
        <end position="43"/>
    </location>
</feature>
<dbReference type="InterPro" id="IPR011990">
    <property type="entry name" value="TPR-like_helical_dom_sf"/>
</dbReference>
<dbReference type="PROSITE" id="PS51375">
    <property type="entry name" value="PPR"/>
    <property type="match status" value="3"/>
</dbReference>
<dbReference type="EMBL" id="JABWDY010012542">
    <property type="protein sequence ID" value="KAF5199034.1"/>
    <property type="molecule type" value="Genomic_DNA"/>
</dbReference>
<dbReference type="Pfam" id="PF01535">
    <property type="entry name" value="PPR"/>
    <property type="match status" value="1"/>
</dbReference>
<accession>A0A7J6WNS4</accession>
<dbReference type="Gene3D" id="1.25.40.10">
    <property type="entry name" value="Tetratricopeptide repeat domain"/>
    <property type="match status" value="1"/>
</dbReference>
<gene>
    <name evidence="4" type="ORF">FRX31_011379</name>
</gene>
<feature type="repeat" description="PPR" evidence="3">
    <location>
        <begin position="114"/>
        <end position="144"/>
    </location>
</feature>
<reference evidence="4 5" key="1">
    <citation type="submission" date="2020-06" db="EMBL/GenBank/DDBJ databases">
        <title>Transcriptomic and genomic resources for Thalictrum thalictroides and T. hernandezii: Facilitating candidate gene discovery in an emerging model plant lineage.</title>
        <authorList>
            <person name="Arias T."/>
            <person name="Riano-Pachon D.M."/>
            <person name="Di Stilio V.S."/>
        </authorList>
    </citation>
    <scope>NUCLEOTIDE SEQUENCE [LARGE SCALE GENOMIC DNA]</scope>
    <source>
        <strain evidence="5">cv. WT478/WT964</strain>
        <tissue evidence="4">Leaves</tissue>
    </source>
</reference>
<keyword evidence="5" id="KW-1185">Reference proteome</keyword>
<comment type="similarity">
    <text evidence="1">Belongs to the PPR family. P subfamily.</text>
</comment>
<dbReference type="AlphaFoldDB" id="A0A7J6WNS4"/>
<organism evidence="4 5">
    <name type="scientific">Thalictrum thalictroides</name>
    <name type="common">Rue-anemone</name>
    <name type="synonym">Anemone thalictroides</name>
    <dbReference type="NCBI Taxonomy" id="46969"/>
    <lineage>
        <taxon>Eukaryota</taxon>
        <taxon>Viridiplantae</taxon>
        <taxon>Streptophyta</taxon>
        <taxon>Embryophyta</taxon>
        <taxon>Tracheophyta</taxon>
        <taxon>Spermatophyta</taxon>
        <taxon>Magnoliopsida</taxon>
        <taxon>Ranunculales</taxon>
        <taxon>Ranunculaceae</taxon>
        <taxon>Thalictroideae</taxon>
        <taxon>Thalictrum</taxon>
    </lineage>
</organism>
<dbReference type="InterPro" id="IPR002885">
    <property type="entry name" value="PPR_rpt"/>
</dbReference>
<evidence type="ECO:0000313" key="4">
    <source>
        <dbReference type="EMBL" id="KAF5199034.1"/>
    </source>
</evidence>
<dbReference type="NCBIfam" id="TIGR00756">
    <property type="entry name" value="PPR"/>
    <property type="match status" value="4"/>
</dbReference>
<evidence type="ECO:0000313" key="5">
    <source>
        <dbReference type="Proteomes" id="UP000554482"/>
    </source>
</evidence>
<dbReference type="OrthoDB" id="185373at2759"/>
<protein>
    <submittedName>
        <fullName evidence="4">Pentatricopeptide repeat-containing protein</fullName>
    </submittedName>
</protein>